<dbReference type="NCBIfam" id="TIGR00113">
    <property type="entry name" value="queA"/>
    <property type="match status" value="1"/>
</dbReference>
<keyword evidence="4" id="KW-0808">Transferase</keyword>
<dbReference type="FunFam" id="2.40.10.240:FF:000002">
    <property type="entry name" value="S-adenosylmethionine:tRNA ribosyltransferase-isomerase"/>
    <property type="match status" value="1"/>
</dbReference>
<evidence type="ECO:0000256" key="5">
    <source>
        <dbReference type="ARBA" id="ARBA00022691"/>
    </source>
</evidence>
<dbReference type="InterPro" id="IPR003699">
    <property type="entry name" value="QueA"/>
</dbReference>
<evidence type="ECO:0000256" key="2">
    <source>
        <dbReference type="ARBA" id="ARBA00011245"/>
    </source>
</evidence>
<dbReference type="GO" id="GO:0005737">
    <property type="term" value="C:cytoplasm"/>
    <property type="evidence" value="ECO:0007669"/>
    <property type="project" value="UniProtKB-SubCell"/>
</dbReference>
<dbReference type="Gene3D" id="3.40.1780.10">
    <property type="entry name" value="QueA-like"/>
    <property type="match status" value="1"/>
</dbReference>
<sequence>MKTSKLDYQLPEKLIAQEPIEPRDASRLLVLNRKKGSIAHKDFRDIDDYLEPGDLLVVNDTKVLPARLSGHKIDTGANVEILLLAERRDNEWEILAKPAKRLKVGTIIDFDSELKAEVIALLENGRRLLRFDSKESLLSIFERIGKMPLPPYITEPLVKPDRYQTIYAKKQESAAAPTAGLHFTKDLISELKNKGIGFGRVSLRIGLDTFQPIREKEVEKHRIHSEHFELSKETANALNKTREAGNRIIAVGTTSARVLESAAINGVFNEENRPTDLFIYPGYNFRAVDAMITNFHLPKSTLLAMVSAFASLELIKKAYEEAIQKRYRFFSFGDAMLII</sequence>
<keyword evidence="5" id="KW-0949">S-adenosyl-L-methionine</keyword>
<proteinExistence type="inferred from homology"/>
<evidence type="ECO:0000313" key="7">
    <source>
        <dbReference type="EMBL" id="KKN34134.1"/>
    </source>
</evidence>
<keyword evidence="6" id="KW-0671">Queuosine biosynthesis</keyword>
<evidence type="ECO:0000256" key="1">
    <source>
        <dbReference type="ARBA" id="ARBA00004496"/>
    </source>
</evidence>
<dbReference type="InterPro" id="IPR036100">
    <property type="entry name" value="QueA_sf"/>
</dbReference>
<evidence type="ECO:0000256" key="6">
    <source>
        <dbReference type="ARBA" id="ARBA00022785"/>
    </source>
</evidence>
<dbReference type="HAMAP" id="MF_00113">
    <property type="entry name" value="QueA"/>
    <property type="match status" value="1"/>
</dbReference>
<dbReference type="Gene3D" id="2.40.10.240">
    <property type="entry name" value="QueA-like"/>
    <property type="match status" value="1"/>
</dbReference>
<dbReference type="FunFam" id="3.40.1780.10:FF:000001">
    <property type="entry name" value="S-adenosylmethionine:tRNA ribosyltransferase-isomerase"/>
    <property type="match status" value="1"/>
</dbReference>
<dbReference type="PANTHER" id="PTHR30307:SF0">
    <property type="entry name" value="S-ADENOSYLMETHIONINE:TRNA RIBOSYLTRANSFERASE-ISOMERASE"/>
    <property type="match status" value="1"/>
</dbReference>
<dbReference type="InterPro" id="IPR042119">
    <property type="entry name" value="QueA_dom2"/>
</dbReference>
<dbReference type="SUPFAM" id="SSF111337">
    <property type="entry name" value="QueA-like"/>
    <property type="match status" value="1"/>
</dbReference>
<dbReference type="GO" id="GO:0008616">
    <property type="term" value="P:tRNA queuosine(34) biosynthetic process"/>
    <property type="evidence" value="ECO:0007669"/>
    <property type="project" value="UniProtKB-KW"/>
</dbReference>
<dbReference type="EMBL" id="LAZR01002126">
    <property type="protein sequence ID" value="KKN34134.1"/>
    <property type="molecule type" value="Genomic_DNA"/>
</dbReference>
<evidence type="ECO:0000256" key="3">
    <source>
        <dbReference type="ARBA" id="ARBA00022490"/>
    </source>
</evidence>
<evidence type="ECO:0000256" key="4">
    <source>
        <dbReference type="ARBA" id="ARBA00022679"/>
    </source>
</evidence>
<evidence type="ECO:0008006" key="8">
    <source>
        <dbReference type="Google" id="ProtNLM"/>
    </source>
</evidence>
<organism evidence="7">
    <name type="scientific">marine sediment metagenome</name>
    <dbReference type="NCBI Taxonomy" id="412755"/>
    <lineage>
        <taxon>unclassified sequences</taxon>
        <taxon>metagenomes</taxon>
        <taxon>ecological metagenomes</taxon>
    </lineage>
</organism>
<name>A0A0F9PVA7_9ZZZZ</name>
<gene>
    <name evidence="7" type="ORF">LCGC14_0796810</name>
</gene>
<comment type="subcellular location">
    <subcellularLocation>
        <location evidence="1">Cytoplasm</location>
    </subcellularLocation>
</comment>
<reference evidence="7" key="1">
    <citation type="journal article" date="2015" name="Nature">
        <title>Complex archaea that bridge the gap between prokaryotes and eukaryotes.</title>
        <authorList>
            <person name="Spang A."/>
            <person name="Saw J.H."/>
            <person name="Jorgensen S.L."/>
            <person name="Zaremba-Niedzwiedzka K."/>
            <person name="Martijn J."/>
            <person name="Lind A.E."/>
            <person name="van Eijk R."/>
            <person name="Schleper C."/>
            <person name="Guy L."/>
            <person name="Ettema T.J."/>
        </authorList>
    </citation>
    <scope>NUCLEOTIDE SEQUENCE</scope>
</reference>
<dbReference type="NCBIfam" id="NF001140">
    <property type="entry name" value="PRK00147.1"/>
    <property type="match status" value="1"/>
</dbReference>
<dbReference type="GO" id="GO:0051075">
    <property type="term" value="F:S-adenosylmethionine:tRNA ribosyltransferase-isomerase activity"/>
    <property type="evidence" value="ECO:0007669"/>
    <property type="project" value="TreeGrafter"/>
</dbReference>
<keyword evidence="3" id="KW-0963">Cytoplasm</keyword>
<dbReference type="PANTHER" id="PTHR30307">
    <property type="entry name" value="S-ADENOSYLMETHIONINE:TRNA RIBOSYLTRANSFERASE-ISOMERASE"/>
    <property type="match status" value="1"/>
</dbReference>
<accession>A0A0F9PVA7</accession>
<dbReference type="AlphaFoldDB" id="A0A0F9PVA7"/>
<protein>
    <recommendedName>
        <fullName evidence="8">S-adenosylmethionine:tRNA ribosyltransferase-isomerase</fullName>
    </recommendedName>
</protein>
<comment type="subunit">
    <text evidence="2">Monomer.</text>
</comment>
<comment type="caution">
    <text evidence="7">The sequence shown here is derived from an EMBL/GenBank/DDBJ whole genome shotgun (WGS) entry which is preliminary data.</text>
</comment>
<dbReference type="Pfam" id="PF02547">
    <property type="entry name" value="Queuosine_synth"/>
    <property type="match status" value="1"/>
</dbReference>
<dbReference type="InterPro" id="IPR042118">
    <property type="entry name" value="QueA_dom1"/>
</dbReference>